<dbReference type="SUPFAM" id="SSF88659">
    <property type="entry name" value="Sigma3 and sigma4 domains of RNA polymerase sigma factors"/>
    <property type="match status" value="2"/>
</dbReference>
<dbReference type="PANTHER" id="PTHR30385">
    <property type="entry name" value="SIGMA FACTOR F FLAGELLAR"/>
    <property type="match status" value="1"/>
</dbReference>
<dbReference type="AlphaFoldDB" id="A0A832DQY8"/>
<evidence type="ECO:0000256" key="4">
    <source>
        <dbReference type="ARBA" id="ARBA00023163"/>
    </source>
</evidence>
<dbReference type="InterPro" id="IPR014284">
    <property type="entry name" value="RNA_pol_sigma-70_dom"/>
</dbReference>
<dbReference type="CDD" id="cd06171">
    <property type="entry name" value="Sigma70_r4"/>
    <property type="match status" value="1"/>
</dbReference>
<feature type="non-terminal residue" evidence="6">
    <location>
        <position position="1"/>
    </location>
</feature>
<keyword evidence="1" id="KW-0805">Transcription regulation</keyword>
<protein>
    <submittedName>
        <fullName evidence="6">Sigma-70 family RNA polymerase sigma factor</fullName>
    </submittedName>
</protein>
<keyword evidence="2" id="KW-0731">Sigma factor</keyword>
<dbReference type="PANTHER" id="PTHR30385:SF7">
    <property type="entry name" value="RNA POLYMERASE SIGMA FACTOR FLIA"/>
    <property type="match status" value="1"/>
</dbReference>
<dbReference type="InterPro" id="IPR007624">
    <property type="entry name" value="RNA_pol_sigma70_r3"/>
</dbReference>
<keyword evidence="3" id="KW-0238">DNA-binding</keyword>
<sequence>VPRSVRSKVKNLENKITELETKLGRQAKTEEIAEYLGMDVEKYIKYAEAASNKVFVSLDTDISKEDDESLHLWEIISSNDDTPDKIVEEKQLKEILSEIISKHLDERERLLISLYYYEELNMKEIAEIMGITESRVSQLHTKIMLKLKNLILKYLE</sequence>
<name>A0A832DQY8_9AQUI</name>
<dbReference type="EMBL" id="DSFC01000119">
    <property type="protein sequence ID" value="HEV09170.1"/>
    <property type="molecule type" value="Genomic_DNA"/>
</dbReference>
<dbReference type="InterPro" id="IPR000943">
    <property type="entry name" value="RNA_pol_sigma70"/>
</dbReference>
<dbReference type="InterPro" id="IPR007630">
    <property type="entry name" value="RNA_pol_sigma70_r4"/>
</dbReference>
<dbReference type="Gene3D" id="1.20.140.160">
    <property type="match status" value="1"/>
</dbReference>
<dbReference type="GO" id="GO:0016987">
    <property type="term" value="F:sigma factor activity"/>
    <property type="evidence" value="ECO:0007669"/>
    <property type="project" value="UniProtKB-KW"/>
</dbReference>
<comment type="caution">
    <text evidence="6">The sequence shown here is derived from an EMBL/GenBank/DDBJ whole genome shotgun (WGS) entry which is preliminary data.</text>
</comment>
<dbReference type="NCBIfam" id="TIGR02937">
    <property type="entry name" value="sigma70-ECF"/>
    <property type="match status" value="1"/>
</dbReference>
<dbReference type="GO" id="GO:0006352">
    <property type="term" value="P:DNA-templated transcription initiation"/>
    <property type="evidence" value="ECO:0007669"/>
    <property type="project" value="InterPro"/>
</dbReference>
<evidence type="ECO:0000313" key="6">
    <source>
        <dbReference type="EMBL" id="HEV09170.1"/>
    </source>
</evidence>
<evidence type="ECO:0000256" key="3">
    <source>
        <dbReference type="ARBA" id="ARBA00023125"/>
    </source>
</evidence>
<dbReference type="GO" id="GO:0003677">
    <property type="term" value="F:DNA binding"/>
    <property type="evidence" value="ECO:0007669"/>
    <property type="project" value="UniProtKB-KW"/>
</dbReference>
<evidence type="ECO:0000259" key="5">
    <source>
        <dbReference type="PROSITE" id="PS00716"/>
    </source>
</evidence>
<proteinExistence type="predicted"/>
<keyword evidence="4" id="KW-0804">Transcription</keyword>
<dbReference type="Pfam" id="PF04539">
    <property type="entry name" value="Sigma70_r3"/>
    <property type="match status" value="1"/>
</dbReference>
<dbReference type="PRINTS" id="PR00046">
    <property type="entry name" value="SIGMA70FCT"/>
</dbReference>
<dbReference type="Pfam" id="PF04545">
    <property type="entry name" value="Sigma70_r4"/>
    <property type="match status" value="1"/>
</dbReference>
<reference evidence="6" key="1">
    <citation type="journal article" date="2020" name="mSystems">
        <title>Genome- and Community-Level Interaction Insights into Carbon Utilization and Element Cycling Functions of Hydrothermarchaeota in Hydrothermal Sediment.</title>
        <authorList>
            <person name="Zhou Z."/>
            <person name="Liu Y."/>
            <person name="Xu W."/>
            <person name="Pan J."/>
            <person name="Luo Z.H."/>
            <person name="Li M."/>
        </authorList>
    </citation>
    <scope>NUCLEOTIDE SEQUENCE [LARGE SCALE GENOMIC DNA]</scope>
    <source>
        <strain evidence="6">SpSt-1257</strain>
    </source>
</reference>
<evidence type="ECO:0000256" key="2">
    <source>
        <dbReference type="ARBA" id="ARBA00023082"/>
    </source>
</evidence>
<evidence type="ECO:0000256" key="1">
    <source>
        <dbReference type="ARBA" id="ARBA00023015"/>
    </source>
</evidence>
<dbReference type="Proteomes" id="UP000885621">
    <property type="component" value="Unassembled WGS sequence"/>
</dbReference>
<accession>A0A832DQY8</accession>
<dbReference type="PROSITE" id="PS00716">
    <property type="entry name" value="SIGMA70_2"/>
    <property type="match status" value="1"/>
</dbReference>
<organism evidence="6">
    <name type="scientific">Sulfurihydrogenibium azorense</name>
    <dbReference type="NCBI Taxonomy" id="309806"/>
    <lineage>
        <taxon>Bacteria</taxon>
        <taxon>Pseudomonadati</taxon>
        <taxon>Aquificota</taxon>
        <taxon>Aquificia</taxon>
        <taxon>Aquificales</taxon>
        <taxon>Hydrogenothermaceae</taxon>
        <taxon>Sulfurihydrogenibium</taxon>
    </lineage>
</organism>
<feature type="domain" description="RNA polymerase sigma-70" evidence="5">
    <location>
        <begin position="121"/>
        <end position="147"/>
    </location>
</feature>
<dbReference type="InterPro" id="IPR013324">
    <property type="entry name" value="RNA_pol_sigma_r3/r4-like"/>
</dbReference>
<gene>
    <name evidence="6" type="ORF">ENO34_02075</name>
</gene>